<feature type="transmembrane region" description="Helical" evidence="14">
    <location>
        <begin position="277"/>
        <end position="297"/>
    </location>
</feature>
<evidence type="ECO:0000256" key="11">
    <source>
        <dbReference type="ARBA" id="ARBA00023180"/>
    </source>
</evidence>
<dbReference type="PANTHER" id="PTHR24242:SF359">
    <property type="entry name" value="ODORANT RECEPTOR-RELATED"/>
    <property type="match status" value="1"/>
</dbReference>
<dbReference type="InterPro" id="IPR017452">
    <property type="entry name" value="GPCR_Rhodpsn_7TM"/>
</dbReference>
<dbReference type="CDD" id="cd13954">
    <property type="entry name" value="7tmA_OR"/>
    <property type="match status" value="1"/>
</dbReference>
<evidence type="ECO:0000256" key="3">
    <source>
        <dbReference type="ARBA" id="ARBA00022606"/>
    </source>
</evidence>
<feature type="transmembrane region" description="Helical" evidence="14">
    <location>
        <begin position="241"/>
        <end position="265"/>
    </location>
</feature>
<dbReference type="FunFam" id="1.20.1070.10:FF:000024">
    <property type="entry name" value="Olfactory receptor"/>
    <property type="match status" value="1"/>
</dbReference>
<dbReference type="EMBL" id="JAATIS010008602">
    <property type="protein sequence ID" value="KAG2456556.1"/>
    <property type="molecule type" value="Genomic_DNA"/>
</dbReference>
<evidence type="ECO:0000256" key="2">
    <source>
        <dbReference type="ARBA" id="ARBA00022475"/>
    </source>
</evidence>
<dbReference type="AlphaFoldDB" id="A0A8X8BJJ4"/>
<dbReference type="InterPro" id="IPR000276">
    <property type="entry name" value="GPCR_Rhodpsn"/>
</dbReference>
<dbReference type="OrthoDB" id="8901745at2759"/>
<comment type="similarity">
    <text evidence="13">Belongs to the G-protein coupled receptor 1 family.</text>
</comment>
<keyword evidence="9" id="KW-1015">Disulfide bond</keyword>
<evidence type="ECO:0000256" key="7">
    <source>
        <dbReference type="ARBA" id="ARBA00023040"/>
    </source>
</evidence>
<dbReference type="SUPFAM" id="SSF81321">
    <property type="entry name" value="Family A G protein-coupled receptor-like"/>
    <property type="match status" value="1"/>
</dbReference>
<keyword evidence="4 13" id="KW-0812">Transmembrane</keyword>
<feature type="transmembrane region" description="Helical" evidence="14">
    <location>
        <begin position="188"/>
        <end position="220"/>
    </location>
</feature>
<feature type="transmembrane region" description="Helical" evidence="14">
    <location>
        <begin position="64"/>
        <end position="86"/>
    </location>
</feature>
<evidence type="ECO:0000256" key="4">
    <source>
        <dbReference type="ARBA" id="ARBA00022692"/>
    </source>
</evidence>
<dbReference type="PROSITE" id="PS00237">
    <property type="entry name" value="G_PROTEIN_RECEP_F1_1"/>
    <property type="match status" value="1"/>
</dbReference>
<proteinExistence type="inferred from homology"/>
<keyword evidence="16" id="KW-1185">Reference proteome</keyword>
<evidence type="ECO:0000313" key="16">
    <source>
        <dbReference type="Proteomes" id="UP000886611"/>
    </source>
</evidence>
<sequence length="319" mass="35604">MSELNKTSSLVQEFIIVGFPGLRDQESRKTLFAIFLTVYLLILVGNLLLIVIFVSDRHLHTPMYILVCGLAVLDVAITTNTVPSMLVLFRLEFRTAPFAACFTQTYFFLGLFSTESFLLALMAYDRYTAICYPLHYPNLINNSRILRLMAGCWAVGFLCATPSVALALRFPFCGPNKVIQCFCDYSSVLLLACGDIVVTSYVVLSIGLSVLVFPLAFILFSYAQIISSVLRIASTEGRLKAFYTCGTHMLVIAVFFLIAAGVFISYRIPGTSVDMRIMGAVIQNVFPALMNPLIYCLRTKEIRESLLKMFKKNKVLAQC</sequence>
<dbReference type="PANTHER" id="PTHR24242">
    <property type="entry name" value="G-PROTEIN COUPLED RECEPTOR"/>
    <property type="match status" value="1"/>
</dbReference>
<keyword evidence="11" id="KW-0325">Glycoprotein</keyword>
<protein>
    <recommendedName>
        <fullName evidence="14">Olfactory receptor</fullName>
    </recommendedName>
</protein>
<keyword evidence="5 14" id="KW-0552">Olfaction</keyword>
<evidence type="ECO:0000256" key="8">
    <source>
        <dbReference type="ARBA" id="ARBA00023136"/>
    </source>
</evidence>
<evidence type="ECO:0000256" key="13">
    <source>
        <dbReference type="RuleBase" id="RU000688"/>
    </source>
</evidence>
<keyword evidence="2 14" id="KW-1003">Cell membrane</keyword>
<evidence type="ECO:0000256" key="5">
    <source>
        <dbReference type="ARBA" id="ARBA00022725"/>
    </source>
</evidence>
<dbReference type="Proteomes" id="UP000886611">
    <property type="component" value="Unassembled WGS sequence"/>
</dbReference>
<gene>
    <name evidence="15" type="primary">Or1j2_1</name>
    <name evidence="15" type="ORF">GTO96_0012684</name>
</gene>
<dbReference type="PROSITE" id="PS50262">
    <property type="entry name" value="G_PROTEIN_RECEP_F1_2"/>
    <property type="match status" value="1"/>
</dbReference>
<feature type="transmembrane region" description="Helical" evidence="14">
    <location>
        <begin position="106"/>
        <end position="124"/>
    </location>
</feature>
<feature type="non-terminal residue" evidence="15">
    <location>
        <position position="319"/>
    </location>
</feature>
<dbReference type="GO" id="GO:0005886">
    <property type="term" value="C:plasma membrane"/>
    <property type="evidence" value="ECO:0007669"/>
    <property type="project" value="UniProtKB-SubCell"/>
</dbReference>
<feature type="transmembrane region" description="Helical" evidence="14">
    <location>
        <begin position="31"/>
        <end position="52"/>
    </location>
</feature>
<dbReference type="PRINTS" id="PR00237">
    <property type="entry name" value="GPCRRHODOPSN"/>
</dbReference>
<organism evidence="15 16">
    <name type="scientific">Polypterus senegalus</name>
    <name type="common">Senegal bichir</name>
    <dbReference type="NCBI Taxonomy" id="55291"/>
    <lineage>
        <taxon>Eukaryota</taxon>
        <taxon>Metazoa</taxon>
        <taxon>Chordata</taxon>
        <taxon>Craniata</taxon>
        <taxon>Vertebrata</taxon>
        <taxon>Euteleostomi</taxon>
        <taxon>Actinopterygii</taxon>
        <taxon>Polypteriformes</taxon>
        <taxon>Polypteridae</taxon>
        <taxon>Polypterus</taxon>
    </lineage>
</organism>
<dbReference type="GO" id="GO:0004930">
    <property type="term" value="F:G protein-coupled receptor activity"/>
    <property type="evidence" value="ECO:0007669"/>
    <property type="project" value="UniProtKB-KW"/>
</dbReference>
<dbReference type="Gene3D" id="1.20.1070.10">
    <property type="entry name" value="Rhodopsin 7-helix transmembrane proteins"/>
    <property type="match status" value="1"/>
</dbReference>
<dbReference type="InterPro" id="IPR000725">
    <property type="entry name" value="Olfact_rcpt"/>
</dbReference>
<feature type="transmembrane region" description="Helical" evidence="14">
    <location>
        <begin position="145"/>
        <end position="168"/>
    </location>
</feature>
<dbReference type="InterPro" id="IPR050939">
    <property type="entry name" value="Olfactory_GPCR1"/>
</dbReference>
<accession>A0A8X8BJJ4</accession>
<keyword evidence="12 13" id="KW-0807">Transducer</keyword>
<dbReference type="Pfam" id="PF13853">
    <property type="entry name" value="7tm_4"/>
    <property type="match status" value="1"/>
</dbReference>
<evidence type="ECO:0000256" key="12">
    <source>
        <dbReference type="ARBA" id="ARBA00023224"/>
    </source>
</evidence>
<keyword evidence="6 14" id="KW-1133">Transmembrane helix</keyword>
<keyword evidence="8 14" id="KW-0472">Membrane</keyword>
<evidence type="ECO:0000256" key="14">
    <source>
        <dbReference type="RuleBase" id="RU363047"/>
    </source>
</evidence>
<keyword evidence="3 14" id="KW-0716">Sensory transduction</keyword>
<name>A0A8X8BJJ4_POLSE</name>
<comment type="subcellular location">
    <subcellularLocation>
        <location evidence="1 14">Cell membrane</location>
        <topology evidence="1 14">Multi-pass membrane protein</topology>
    </subcellularLocation>
</comment>
<keyword evidence="10 13" id="KW-0675">Receptor</keyword>
<reference evidence="15 16" key="1">
    <citation type="journal article" date="2021" name="Cell">
        <title>Tracing the genetic footprints of vertebrate landing in non-teleost ray-finned fishes.</title>
        <authorList>
            <person name="Bi X."/>
            <person name="Wang K."/>
            <person name="Yang L."/>
            <person name="Pan H."/>
            <person name="Jiang H."/>
            <person name="Wei Q."/>
            <person name="Fang M."/>
            <person name="Yu H."/>
            <person name="Zhu C."/>
            <person name="Cai Y."/>
            <person name="He Y."/>
            <person name="Gan X."/>
            <person name="Zeng H."/>
            <person name="Yu D."/>
            <person name="Zhu Y."/>
            <person name="Jiang H."/>
            <person name="Qiu Q."/>
            <person name="Yang H."/>
            <person name="Zhang Y.E."/>
            <person name="Wang W."/>
            <person name="Zhu M."/>
            <person name="He S."/>
            <person name="Zhang G."/>
        </authorList>
    </citation>
    <scope>NUCLEOTIDE SEQUENCE [LARGE SCALE GENOMIC DNA]</scope>
    <source>
        <strain evidence="15">Bchr_013</strain>
    </source>
</reference>
<evidence type="ECO:0000256" key="1">
    <source>
        <dbReference type="ARBA" id="ARBA00004651"/>
    </source>
</evidence>
<evidence type="ECO:0000256" key="6">
    <source>
        <dbReference type="ARBA" id="ARBA00022989"/>
    </source>
</evidence>
<evidence type="ECO:0000313" key="15">
    <source>
        <dbReference type="EMBL" id="KAG2456556.1"/>
    </source>
</evidence>
<dbReference type="SMART" id="SM01381">
    <property type="entry name" value="7TM_GPCR_Srsx"/>
    <property type="match status" value="1"/>
</dbReference>
<dbReference type="GO" id="GO:0004984">
    <property type="term" value="F:olfactory receptor activity"/>
    <property type="evidence" value="ECO:0007669"/>
    <property type="project" value="InterPro"/>
</dbReference>
<keyword evidence="7 13" id="KW-0297">G-protein coupled receptor</keyword>
<evidence type="ECO:0000256" key="10">
    <source>
        <dbReference type="ARBA" id="ARBA00023170"/>
    </source>
</evidence>
<evidence type="ECO:0000256" key="9">
    <source>
        <dbReference type="ARBA" id="ARBA00023157"/>
    </source>
</evidence>
<dbReference type="PRINTS" id="PR00245">
    <property type="entry name" value="OLFACTORYR"/>
</dbReference>
<feature type="non-terminal residue" evidence="15">
    <location>
        <position position="1"/>
    </location>
</feature>
<comment type="caution">
    <text evidence="15">The sequence shown here is derived from an EMBL/GenBank/DDBJ whole genome shotgun (WGS) entry which is preliminary data.</text>
</comment>